<dbReference type="EMBL" id="LN829119">
    <property type="protein sequence ID" value="CPR20090.1"/>
    <property type="molecule type" value="Genomic_DNA"/>
</dbReference>
<evidence type="ECO:0000313" key="1">
    <source>
        <dbReference type="EMBL" id="CPR20090.1"/>
    </source>
</evidence>
<name>A0A0D6JGD0_9HYPH</name>
<dbReference type="KEGG" id="fiy:BN1229_v1_2451"/>
<dbReference type="KEGG" id="fil:BN1229_v1_3470"/>
<dbReference type="AlphaFoldDB" id="A0A0D6JGD0"/>
<dbReference type="Proteomes" id="UP000033187">
    <property type="component" value="Chromosome 1"/>
</dbReference>
<accession>A0A0D6JGD0</accession>
<sequence length="60" mass="6466">MIAPPGPSWARAETPEKLSATTAAMINPALCIALAHLDCRQYADSLSENAALDNQLRISW</sequence>
<organism evidence="1 2">
    <name type="scientific">Candidatus Filomicrobium marinum</name>
    <dbReference type="NCBI Taxonomy" id="1608628"/>
    <lineage>
        <taxon>Bacteria</taxon>
        <taxon>Pseudomonadati</taxon>
        <taxon>Pseudomonadota</taxon>
        <taxon>Alphaproteobacteria</taxon>
        <taxon>Hyphomicrobiales</taxon>
        <taxon>Hyphomicrobiaceae</taxon>
        <taxon>Filomicrobium</taxon>
    </lineage>
</organism>
<reference evidence="2" key="1">
    <citation type="submission" date="2015-02" db="EMBL/GenBank/DDBJ databases">
        <authorList>
            <person name="Chooi Y.-H."/>
        </authorList>
    </citation>
    <scope>NUCLEOTIDE SEQUENCE [LARGE SCALE GENOMIC DNA]</scope>
    <source>
        <strain evidence="2">strain Y</strain>
    </source>
</reference>
<evidence type="ECO:0000313" key="2">
    <source>
        <dbReference type="Proteomes" id="UP000033187"/>
    </source>
</evidence>
<gene>
    <name evidence="1" type="ORF">YBN1229_v1_2451</name>
</gene>
<proteinExistence type="predicted"/>
<protein>
    <submittedName>
        <fullName evidence="1">Uncharacterized protein</fullName>
    </submittedName>
</protein>
<keyword evidence="2" id="KW-1185">Reference proteome</keyword>